<organism evidence="1 2">
    <name type="scientific">Acidimangrovimonas pyrenivorans</name>
    <dbReference type="NCBI Taxonomy" id="2030798"/>
    <lineage>
        <taxon>Bacteria</taxon>
        <taxon>Pseudomonadati</taxon>
        <taxon>Pseudomonadota</taxon>
        <taxon>Alphaproteobacteria</taxon>
        <taxon>Rhodobacterales</taxon>
        <taxon>Paracoccaceae</taxon>
        <taxon>Acidimangrovimonas</taxon>
    </lineage>
</organism>
<gene>
    <name evidence="1" type="ORF">ACFOES_02000</name>
</gene>
<evidence type="ECO:0000313" key="1">
    <source>
        <dbReference type="EMBL" id="MFC2966855.1"/>
    </source>
</evidence>
<keyword evidence="2" id="KW-1185">Reference proteome</keyword>
<dbReference type="Proteomes" id="UP001595443">
    <property type="component" value="Unassembled WGS sequence"/>
</dbReference>
<evidence type="ECO:0000313" key="2">
    <source>
        <dbReference type="Proteomes" id="UP001595443"/>
    </source>
</evidence>
<dbReference type="RefSeq" id="WP_377831479.1">
    <property type="nucleotide sequence ID" value="NZ_JBHRSK010000002.1"/>
</dbReference>
<name>A0ABV7ACS3_9RHOB</name>
<dbReference type="EMBL" id="JBHRSK010000002">
    <property type="protein sequence ID" value="MFC2966855.1"/>
    <property type="molecule type" value="Genomic_DNA"/>
</dbReference>
<accession>A0ABV7ACS3</accession>
<protein>
    <submittedName>
        <fullName evidence="1">Uncharacterized protein</fullName>
    </submittedName>
</protein>
<reference evidence="2" key="1">
    <citation type="journal article" date="2019" name="Int. J. Syst. Evol. Microbiol.">
        <title>The Global Catalogue of Microorganisms (GCM) 10K type strain sequencing project: providing services to taxonomists for standard genome sequencing and annotation.</title>
        <authorList>
            <consortium name="The Broad Institute Genomics Platform"/>
            <consortium name="The Broad Institute Genome Sequencing Center for Infectious Disease"/>
            <person name="Wu L."/>
            <person name="Ma J."/>
        </authorList>
    </citation>
    <scope>NUCLEOTIDE SEQUENCE [LARGE SCALE GENOMIC DNA]</scope>
    <source>
        <strain evidence="2">KCTC 62192</strain>
    </source>
</reference>
<comment type="caution">
    <text evidence="1">The sequence shown here is derived from an EMBL/GenBank/DDBJ whole genome shotgun (WGS) entry which is preliminary data.</text>
</comment>
<sequence>MRKIPVIDDDERDRIRDRLKDYQERHGIGAPRLQERMSYALDRTDQSYIDVRSLQRFLRNEVRTEDEKVLRYRKFLSVEARGENEPDFVTLVRTMIERSAQSGAPFFHTPEFEANRLPEADNEIAPYQGRYSVWSQSYCRDRDADNLQSENHIFFILLPSSYGPYLKVHGQIVGVDEESLSESASWENLKISKPYNQSLMMLIAPKAFLFVTFESGRASFAILHDVTETRGNGRTTLEGPMIEEENVIGGDPVSFLRLTRVEGPVSADDRP</sequence>
<proteinExistence type="predicted"/>